<evidence type="ECO:0000259" key="1">
    <source>
        <dbReference type="Pfam" id="PF00534"/>
    </source>
</evidence>
<evidence type="ECO:0000313" key="3">
    <source>
        <dbReference type="Proteomes" id="UP000516438"/>
    </source>
</evidence>
<keyword evidence="2" id="KW-0808">Transferase</keyword>
<dbReference type="RefSeq" id="WP_188321137.1">
    <property type="nucleotide sequence ID" value="NZ_CP060203.1"/>
</dbReference>
<dbReference type="Gene3D" id="3.40.50.2000">
    <property type="entry name" value="Glycogen Phosphorylase B"/>
    <property type="match status" value="2"/>
</dbReference>
<sequence length="364" mass="41691">MKLLYITNGITGSGGLERVLSLKASYFAEIFAYEVHILVLNNTNHNRFFEFSEKIKFHSIPVTGNPISYLLKYRNGIQNTVNHIQPDIILVCDDGLKGFFLPSIIKTEAKWIYERHASQELNRQKGFSGRWAAKLMQHQASKFDAFVVLTSTNKEEWRNSKVSVIPNPLSFEPQESSSLDSKKIIAVGSHSYNKGYDTLLKIWKNIEQRYPDWQLEIFGKIDGEKTYVNMASDLNLKNVHFHHPVPNIQAEYLKSSFLVLPSRSEGFGMVLIEAMACGVPCIAFDCPSGPRDIITNAADGFLVENQNVEQLADKVFFLIKNENIRKEMGNKAKENVKKYLPDSIMKMWKNLFKNLMYENSYISR</sequence>
<dbReference type="InterPro" id="IPR001296">
    <property type="entry name" value="Glyco_trans_1"/>
</dbReference>
<dbReference type="EMBL" id="CP060203">
    <property type="protein sequence ID" value="QNS41290.1"/>
    <property type="molecule type" value="Genomic_DNA"/>
</dbReference>
<organism evidence="2 3">
    <name type="scientific">Chryseobacterium manosquense</name>
    <dbReference type="NCBI Taxonomy" id="2754694"/>
    <lineage>
        <taxon>Bacteria</taxon>
        <taxon>Pseudomonadati</taxon>
        <taxon>Bacteroidota</taxon>
        <taxon>Flavobacteriia</taxon>
        <taxon>Flavobacteriales</taxon>
        <taxon>Weeksellaceae</taxon>
        <taxon>Chryseobacterium group</taxon>
        <taxon>Chryseobacterium</taxon>
    </lineage>
</organism>
<reference evidence="2 3" key="1">
    <citation type="submission" date="2020-07" db="EMBL/GenBank/DDBJ databases">
        <title>Complete genome and description of Chryseobacterium manosquense strain Marseille-Q2069 sp. nov.</title>
        <authorList>
            <person name="Boxberger M."/>
        </authorList>
    </citation>
    <scope>NUCLEOTIDE SEQUENCE [LARGE SCALE GENOMIC DNA]</scope>
    <source>
        <strain evidence="2 3">Marseille-Q2069</strain>
    </source>
</reference>
<dbReference type="GO" id="GO:0016757">
    <property type="term" value="F:glycosyltransferase activity"/>
    <property type="evidence" value="ECO:0007669"/>
    <property type="project" value="InterPro"/>
</dbReference>
<dbReference type="KEGG" id="cmaq:H0S70_13350"/>
<dbReference type="Proteomes" id="UP000516438">
    <property type="component" value="Chromosome"/>
</dbReference>
<dbReference type="CDD" id="cd03820">
    <property type="entry name" value="GT4_AmsD-like"/>
    <property type="match status" value="1"/>
</dbReference>
<evidence type="ECO:0000313" key="2">
    <source>
        <dbReference type="EMBL" id="QNS41290.1"/>
    </source>
</evidence>
<keyword evidence="3" id="KW-1185">Reference proteome</keyword>
<proteinExistence type="predicted"/>
<gene>
    <name evidence="2" type="ORF">H0S70_13350</name>
</gene>
<dbReference type="AlphaFoldDB" id="A0A7H1DWD2"/>
<dbReference type="Pfam" id="PF00534">
    <property type="entry name" value="Glycos_transf_1"/>
    <property type="match status" value="1"/>
</dbReference>
<dbReference type="PANTHER" id="PTHR12526:SF630">
    <property type="entry name" value="GLYCOSYLTRANSFERASE"/>
    <property type="match status" value="1"/>
</dbReference>
<dbReference type="PANTHER" id="PTHR12526">
    <property type="entry name" value="GLYCOSYLTRANSFERASE"/>
    <property type="match status" value="1"/>
</dbReference>
<accession>A0A7H1DWD2</accession>
<name>A0A7H1DWD2_9FLAO</name>
<feature type="domain" description="Glycosyl transferase family 1" evidence="1">
    <location>
        <begin position="175"/>
        <end position="334"/>
    </location>
</feature>
<dbReference type="SUPFAM" id="SSF53756">
    <property type="entry name" value="UDP-Glycosyltransferase/glycogen phosphorylase"/>
    <property type="match status" value="1"/>
</dbReference>
<protein>
    <submittedName>
        <fullName evidence="2">Glycosyltransferase family 4 protein</fullName>
    </submittedName>
</protein>